<protein>
    <submittedName>
        <fullName evidence="12">DnaJ-domain-containing protein</fullName>
    </submittedName>
</protein>
<dbReference type="CDD" id="cd06257">
    <property type="entry name" value="DnaJ"/>
    <property type="match status" value="1"/>
</dbReference>
<keyword evidence="5" id="KW-0653">Protein transport</keyword>
<dbReference type="OMA" id="RAILHAH"/>
<dbReference type="SUPFAM" id="SSF158702">
    <property type="entry name" value="Sec63 N-terminal domain-like"/>
    <property type="match status" value="1"/>
</dbReference>
<dbReference type="InterPro" id="IPR014756">
    <property type="entry name" value="Ig_E-set"/>
</dbReference>
<evidence type="ECO:0000256" key="8">
    <source>
        <dbReference type="ARBA" id="ARBA00023186"/>
    </source>
</evidence>
<feature type="transmembrane region" description="Helical" evidence="10">
    <location>
        <begin position="12"/>
        <end position="30"/>
    </location>
</feature>
<keyword evidence="7 10" id="KW-0472">Membrane</keyword>
<feature type="region of interest" description="Disordered" evidence="9">
    <location>
        <begin position="467"/>
        <end position="487"/>
    </location>
</feature>
<comment type="subcellular location">
    <subcellularLocation>
        <location evidence="1">Endoplasmic reticulum membrane</location>
        <topology evidence="1">Multi-pass membrane protein</topology>
    </subcellularLocation>
</comment>
<evidence type="ECO:0000256" key="1">
    <source>
        <dbReference type="ARBA" id="ARBA00004477"/>
    </source>
</evidence>
<dbReference type="GO" id="GO:0008320">
    <property type="term" value="F:protein transmembrane transporter activity"/>
    <property type="evidence" value="ECO:0007669"/>
    <property type="project" value="TreeGrafter"/>
</dbReference>
<keyword evidence="3 10" id="KW-0812">Transmembrane</keyword>
<dbReference type="GO" id="GO:0003723">
    <property type="term" value="F:RNA binding"/>
    <property type="evidence" value="ECO:0007669"/>
    <property type="project" value="TreeGrafter"/>
</dbReference>
<dbReference type="Gene3D" id="1.10.287.110">
    <property type="entry name" value="DnaJ domain"/>
    <property type="match status" value="1"/>
</dbReference>
<dbReference type="SUPFAM" id="SSF46565">
    <property type="entry name" value="Chaperone J-domain"/>
    <property type="match status" value="1"/>
</dbReference>
<keyword evidence="4" id="KW-0256">Endoplasmic reticulum</keyword>
<dbReference type="GO" id="GO:0031207">
    <property type="term" value="C:Sec62/Sec63 complex"/>
    <property type="evidence" value="ECO:0007669"/>
    <property type="project" value="TreeGrafter"/>
</dbReference>
<evidence type="ECO:0000313" key="12">
    <source>
        <dbReference type="EMBL" id="PCH41663.1"/>
    </source>
</evidence>
<dbReference type="GO" id="GO:0006614">
    <property type="term" value="P:SRP-dependent cotranslational protein targeting to membrane"/>
    <property type="evidence" value="ECO:0007669"/>
    <property type="project" value="TreeGrafter"/>
</dbReference>
<keyword evidence="8" id="KW-0143">Chaperone</keyword>
<dbReference type="Gene3D" id="1.10.3380.10">
    <property type="entry name" value="Sec63 N-terminal domain-like domain"/>
    <property type="match status" value="1"/>
</dbReference>
<gene>
    <name evidence="12" type="ORF">WOLCODRAFT_137529</name>
</gene>
<dbReference type="InterPro" id="IPR035892">
    <property type="entry name" value="C2_domain_sf"/>
</dbReference>
<organism evidence="12 13">
    <name type="scientific">Wolfiporia cocos (strain MD-104)</name>
    <name type="common">Brown rot fungus</name>
    <dbReference type="NCBI Taxonomy" id="742152"/>
    <lineage>
        <taxon>Eukaryota</taxon>
        <taxon>Fungi</taxon>
        <taxon>Dikarya</taxon>
        <taxon>Basidiomycota</taxon>
        <taxon>Agaricomycotina</taxon>
        <taxon>Agaricomycetes</taxon>
        <taxon>Polyporales</taxon>
        <taxon>Phaeolaceae</taxon>
        <taxon>Wolfiporia</taxon>
    </lineage>
</organism>
<dbReference type="SUPFAM" id="SSF81296">
    <property type="entry name" value="E set domains"/>
    <property type="match status" value="1"/>
</dbReference>
<dbReference type="SMART" id="SM00973">
    <property type="entry name" value="Sec63"/>
    <property type="match status" value="1"/>
</dbReference>
<keyword evidence="6 10" id="KW-1133">Transmembrane helix</keyword>
<dbReference type="InterPro" id="IPR001623">
    <property type="entry name" value="DnaJ_domain"/>
</dbReference>
<evidence type="ECO:0000256" key="4">
    <source>
        <dbReference type="ARBA" id="ARBA00022824"/>
    </source>
</evidence>
<dbReference type="OrthoDB" id="1734229at2759"/>
<dbReference type="EMBL" id="KB468113">
    <property type="protein sequence ID" value="PCH41663.1"/>
    <property type="molecule type" value="Genomic_DNA"/>
</dbReference>
<feature type="domain" description="J" evidence="11">
    <location>
        <begin position="102"/>
        <end position="172"/>
    </location>
</feature>
<sequence>MANYSYDEAGNMAAYFLLTFLSIILIPLSISSLPTSQKRSATSGCQCRQCVEQRENIRKREGGSFFTPKLRRKTIIVTIGWAMVAFLAYKITTTEVENKVYDPFEILGLRSSADLKTIKSHYKKLSRKFHPDKVKLGINETIEAVEAKFVEITKAYKSLTDETIRKNWELYGHPDGRQEVSMGIALPKWIVESGNNVWVLGAYGLIFGGALPALVGRWWFGNRQKTKDGVHARSAAAFFKGLTEESGIDDVVVSLGKTFEWERPSVSAAKQDKELAGLEAKIKERLEGKWDELRKLAEVMPGETESRRRAFILLHAHLLRLPVSSSALRKEQAEVLLQTPALLNSMLNICVSRNWLAPTLSAMRLHAYLAQALPAGQMNLKLAQFPGITADEAAALYPTMNAVDDFISSLEQKSDERTPEIKLVAQKWGKVEIVDAALKVFGERFITPSAFISLLLKVRLAPPISSKAEDETAADRKAEEAREHEFLGSRKDAEDLAVGDQGTGWAHAPYWPANRKPSWWALLADVKTNKIVIPPIKVTDIPSGSGYRMYKQQFQGPPNPGLYHWRLYIISDTFVGEEISRDLMWKIEDVSVLNAEDQTAEDDISEPEEDSLAGQMALMRGGSVKKHADESDDESSTDDDHKSESESSSDSD</sequence>
<dbReference type="PRINTS" id="PR00625">
    <property type="entry name" value="JDOMAIN"/>
</dbReference>
<accession>A0A2H3JP29</accession>
<reference evidence="12 13" key="1">
    <citation type="journal article" date="2012" name="Science">
        <title>The Paleozoic origin of enzymatic lignin decomposition reconstructed from 31 fungal genomes.</title>
        <authorList>
            <person name="Floudas D."/>
            <person name="Binder M."/>
            <person name="Riley R."/>
            <person name="Barry K."/>
            <person name="Blanchette R.A."/>
            <person name="Henrissat B."/>
            <person name="Martinez A.T."/>
            <person name="Otillar R."/>
            <person name="Spatafora J.W."/>
            <person name="Yadav J.S."/>
            <person name="Aerts A."/>
            <person name="Benoit I."/>
            <person name="Boyd A."/>
            <person name="Carlson A."/>
            <person name="Copeland A."/>
            <person name="Coutinho P.M."/>
            <person name="de Vries R.P."/>
            <person name="Ferreira P."/>
            <person name="Findley K."/>
            <person name="Foster B."/>
            <person name="Gaskell J."/>
            <person name="Glotzer D."/>
            <person name="Gorecki P."/>
            <person name="Heitman J."/>
            <person name="Hesse C."/>
            <person name="Hori C."/>
            <person name="Igarashi K."/>
            <person name="Jurgens J.A."/>
            <person name="Kallen N."/>
            <person name="Kersten P."/>
            <person name="Kohler A."/>
            <person name="Kuees U."/>
            <person name="Kumar T.K.A."/>
            <person name="Kuo A."/>
            <person name="LaButti K."/>
            <person name="Larrondo L.F."/>
            <person name="Lindquist E."/>
            <person name="Ling A."/>
            <person name="Lombard V."/>
            <person name="Lucas S."/>
            <person name="Lundell T."/>
            <person name="Martin R."/>
            <person name="McLaughlin D.J."/>
            <person name="Morgenstern I."/>
            <person name="Morin E."/>
            <person name="Murat C."/>
            <person name="Nagy L.G."/>
            <person name="Nolan M."/>
            <person name="Ohm R.A."/>
            <person name="Patyshakuliyeva A."/>
            <person name="Rokas A."/>
            <person name="Ruiz-Duenas F.J."/>
            <person name="Sabat G."/>
            <person name="Salamov A."/>
            <person name="Samejima M."/>
            <person name="Schmutz J."/>
            <person name="Slot J.C."/>
            <person name="St John F."/>
            <person name="Stenlid J."/>
            <person name="Sun H."/>
            <person name="Sun S."/>
            <person name="Syed K."/>
            <person name="Tsang A."/>
            <person name="Wiebenga A."/>
            <person name="Young D."/>
            <person name="Pisabarro A."/>
            <person name="Eastwood D.C."/>
            <person name="Martin F."/>
            <person name="Cullen D."/>
            <person name="Grigoriev I.V."/>
            <person name="Hibbett D.S."/>
        </authorList>
    </citation>
    <scope>NUCLEOTIDE SEQUENCE [LARGE SCALE GENOMIC DNA]</scope>
    <source>
        <strain evidence="12 13">MD-104</strain>
    </source>
</reference>
<dbReference type="PANTHER" id="PTHR24075">
    <property type="entry name" value="SEC63 DOMAIN-CONTAINING"/>
    <property type="match status" value="1"/>
</dbReference>
<evidence type="ECO:0000256" key="6">
    <source>
        <dbReference type="ARBA" id="ARBA00022989"/>
    </source>
</evidence>
<dbReference type="GO" id="GO:0006620">
    <property type="term" value="P:post-translational protein targeting to endoplasmic reticulum membrane"/>
    <property type="evidence" value="ECO:0007669"/>
    <property type="project" value="TreeGrafter"/>
</dbReference>
<keyword evidence="2" id="KW-0813">Transport</keyword>
<feature type="transmembrane region" description="Helical" evidence="10">
    <location>
        <begin position="197"/>
        <end position="220"/>
    </location>
</feature>
<feature type="transmembrane region" description="Helical" evidence="10">
    <location>
        <begin position="74"/>
        <end position="92"/>
    </location>
</feature>
<keyword evidence="13" id="KW-1185">Reference proteome</keyword>
<dbReference type="InterPro" id="IPR004179">
    <property type="entry name" value="Sec63-dom"/>
</dbReference>
<dbReference type="Pfam" id="PF00226">
    <property type="entry name" value="DnaJ"/>
    <property type="match status" value="1"/>
</dbReference>
<evidence type="ECO:0000313" key="13">
    <source>
        <dbReference type="Proteomes" id="UP000218811"/>
    </source>
</evidence>
<dbReference type="InterPro" id="IPR036869">
    <property type="entry name" value="J_dom_sf"/>
</dbReference>
<dbReference type="Pfam" id="PF02889">
    <property type="entry name" value="Sec63"/>
    <property type="match status" value="1"/>
</dbReference>
<dbReference type="SMART" id="SM00271">
    <property type="entry name" value="DnaJ"/>
    <property type="match status" value="1"/>
</dbReference>
<evidence type="ECO:0000256" key="5">
    <source>
        <dbReference type="ARBA" id="ARBA00022927"/>
    </source>
</evidence>
<evidence type="ECO:0000256" key="7">
    <source>
        <dbReference type="ARBA" id="ARBA00023136"/>
    </source>
</evidence>
<evidence type="ECO:0000256" key="2">
    <source>
        <dbReference type="ARBA" id="ARBA00022448"/>
    </source>
</evidence>
<dbReference type="PROSITE" id="PS50076">
    <property type="entry name" value="DNAJ_2"/>
    <property type="match status" value="1"/>
</dbReference>
<proteinExistence type="predicted"/>
<evidence type="ECO:0000259" key="11">
    <source>
        <dbReference type="PROSITE" id="PS50076"/>
    </source>
</evidence>
<name>A0A2H3JP29_WOLCO</name>
<dbReference type="STRING" id="742152.A0A2H3JP29"/>
<dbReference type="Proteomes" id="UP000218811">
    <property type="component" value="Unassembled WGS sequence"/>
</dbReference>
<dbReference type="FunFam" id="1.10.287.110:FF:000039">
    <property type="entry name" value="Protein translocation complex component (Npl1)"/>
    <property type="match status" value="1"/>
</dbReference>
<evidence type="ECO:0000256" key="9">
    <source>
        <dbReference type="SAM" id="MobiDB-lite"/>
    </source>
</evidence>
<dbReference type="PANTHER" id="PTHR24075:SF0">
    <property type="entry name" value="TRANSLOCATION PROTEIN SEC63 HOMOLOG"/>
    <property type="match status" value="1"/>
</dbReference>
<feature type="compositionally biased region" description="Acidic residues" evidence="9">
    <location>
        <begin position="598"/>
        <end position="611"/>
    </location>
</feature>
<feature type="region of interest" description="Disordered" evidence="9">
    <location>
        <begin position="598"/>
        <end position="652"/>
    </location>
</feature>
<evidence type="ECO:0000256" key="3">
    <source>
        <dbReference type="ARBA" id="ARBA00022692"/>
    </source>
</evidence>
<dbReference type="AlphaFoldDB" id="A0A2H3JP29"/>
<evidence type="ECO:0000256" key="10">
    <source>
        <dbReference type="SAM" id="Phobius"/>
    </source>
</evidence>
<dbReference type="Gene3D" id="2.60.40.150">
    <property type="entry name" value="C2 domain"/>
    <property type="match status" value="1"/>
</dbReference>